<keyword evidence="1" id="KW-1185">Reference proteome</keyword>
<dbReference type="Proteomes" id="UP000515153">
    <property type="component" value="Chromosome VII"/>
</dbReference>
<reference evidence="1 2" key="1">
    <citation type="journal article" date="2019" name="Mol. Biol. Evol.">
        <title>Blast fungal genomes show frequent chromosomal changes, gene gains and losses, and effector gene turnover.</title>
        <authorList>
            <person name="Gomez Luciano L.B."/>
            <person name="Jason Tsai I."/>
            <person name="Chuma I."/>
            <person name="Tosa Y."/>
            <person name="Chen Y.H."/>
            <person name="Li J.Y."/>
            <person name="Li M.Y."/>
            <person name="Jade Lu M.Y."/>
            <person name="Nakayashiki H."/>
            <person name="Li W.H."/>
        </authorList>
    </citation>
    <scope>NUCLEOTIDE SEQUENCE [LARGE SCALE GENOMIC DNA]</scope>
    <source>
        <strain evidence="1 2">NI907</strain>
    </source>
</reference>
<protein>
    <submittedName>
        <fullName evidence="2">Uncharacterized protein</fullName>
    </submittedName>
</protein>
<dbReference type="AlphaFoldDB" id="A0A6P8AZN9"/>
<sequence length="361" mass="42250">MPKTKQEIVIDIDFGTTFTRVAIHHGTKSSRHINNCPRTGGRHTDDVKVRTTILYDSTGKRTNWKYTIVIKEESLCWVRILLDSDSRYFDKVREIQEIRIMLQSLGKTRAQEEFYRQFCSWVDLVSIKTCIDDWRTVAGRTDYTSIRIREHVRLPVAVQPCGLSRGCHQRLPPWSPPANLGIGYGVPLFCAFEEALHLRYDRDSRTQDGKWMVVNQIDWLLLKANLNQKPQADENPLQGDTITEGRHLYLKAYRNIPFDEKQYCFHSARRPSVHHCDVKLLISYRDSLNTRKDDFCKKLITINFTLTTAQIREFGQKLECRRHQSSWRRIPYTIVVTLNKTHFDVSLDCFGQKITCFKIHA</sequence>
<proteinExistence type="predicted"/>
<reference evidence="2" key="2">
    <citation type="submission" date="2019-10" db="EMBL/GenBank/DDBJ databases">
        <authorList>
            <consortium name="NCBI Genome Project"/>
        </authorList>
    </citation>
    <scope>NUCLEOTIDE SEQUENCE</scope>
    <source>
        <strain evidence="2">NI907</strain>
    </source>
</reference>
<gene>
    <name evidence="2" type="ORF">PgNI_10873</name>
</gene>
<organism evidence="1 2">
    <name type="scientific">Pyricularia grisea</name>
    <name type="common">Crabgrass-specific blast fungus</name>
    <name type="synonym">Magnaporthe grisea</name>
    <dbReference type="NCBI Taxonomy" id="148305"/>
    <lineage>
        <taxon>Eukaryota</taxon>
        <taxon>Fungi</taxon>
        <taxon>Dikarya</taxon>
        <taxon>Ascomycota</taxon>
        <taxon>Pezizomycotina</taxon>
        <taxon>Sordariomycetes</taxon>
        <taxon>Sordariomycetidae</taxon>
        <taxon>Magnaporthales</taxon>
        <taxon>Pyriculariaceae</taxon>
        <taxon>Pyricularia</taxon>
    </lineage>
</organism>
<evidence type="ECO:0000313" key="2">
    <source>
        <dbReference type="RefSeq" id="XP_030980378.1"/>
    </source>
</evidence>
<reference evidence="2" key="3">
    <citation type="submission" date="2025-08" db="UniProtKB">
        <authorList>
            <consortium name="RefSeq"/>
        </authorList>
    </citation>
    <scope>IDENTIFICATION</scope>
    <source>
        <strain evidence="2">NI907</strain>
    </source>
</reference>
<dbReference type="KEGG" id="pgri:PgNI_10873"/>
<accession>A0A6P8AZN9</accession>
<dbReference type="GeneID" id="41965752"/>
<name>A0A6P8AZN9_PYRGI</name>
<evidence type="ECO:0000313" key="1">
    <source>
        <dbReference type="Proteomes" id="UP000515153"/>
    </source>
</evidence>
<dbReference type="RefSeq" id="XP_030980378.1">
    <property type="nucleotide sequence ID" value="XM_031130847.1"/>
</dbReference>